<dbReference type="EMBL" id="CAUJNA010000409">
    <property type="protein sequence ID" value="CAJ1376612.1"/>
    <property type="molecule type" value="Genomic_DNA"/>
</dbReference>
<organism evidence="1 2">
    <name type="scientific">Effrenium voratum</name>
    <dbReference type="NCBI Taxonomy" id="2562239"/>
    <lineage>
        <taxon>Eukaryota</taxon>
        <taxon>Sar</taxon>
        <taxon>Alveolata</taxon>
        <taxon>Dinophyceae</taxon>
        <taxon>Suessiales</taxon>
        <taxon>Symbiodiniaceae</taxon>
        <taxon>Effrenium</taxon>
    </lineage>
</organism>
<comment type="caution">
    <text evidence="1">The sequence shown here is derived from an EMBL/GenBank/DDBJ whole genome shotgun (WGS) entry which is preliminary data.</text>
</comment>
<name>A0AA36HXW0_9DINO</name>
<sequence length="147" mass="16138">MEPQNSQRRCHAGCAGLASMLPKCCLCRHMHGLECISACPGVPANRRIMMWRHQCQSLLSSKIMLQASSVGRLPRLACQEACSLVAFVGPVCSCLDVSCSCQSSSLSWRSFSFRTEHEVLVLKSTSWDLGVGYPGLRGKHALHIRGF</sequence>
<dbReference type="Proteomes" id="UP001178507">
    <property type="component" value="Unassembled WGS sequence"/>
</dbReference>
<gene>
    <name evidence="1" type="ORF">EVOR1521_LOCUS5634</name>
</gene>
<proteinExistence type="predicted"/>
<evidence type="ECO:0000313" key="1">
    <source>
        <dbReference type="EMBL" id="CAJ1376612.1"/>
    </source>
</evidence>
<keyword evidence="2" id="KW-1185">Reference proteome</keyword>
<dbReference type="AlphaFoldDB" id="A0AA36HXW0"/>
<evidence type="ECO:0000313" key="2">
    <source>
        <dbReference type="Proteomes" id="UP001178507"/>
    </source>
</evidence>
<accession>A0AA36HXW0</accession>
<reference evidence="1" key="1">
    <citation type="submission" date="2023-08" db="EMBL/GenBank/DDBJ databases">
        <authorList>
            <person name="Chen Y."/>
            <person name="Shah S."/>
            <person name="Dougan E. K."/>
            <person name="Thang M."/>
            <person name="Chan C."/>
        </authorList>
    </citation>
    <scope>NUCLEOTIDE SEQUENCE</scope>
</reference>
<protein>
    <submittedName>
        <fullName evidence="1">Uncharacterized protein</fullName>
    </submittedName>
</protein>